<organism evidence="1 2">
    <name type="scientific">Marinobacter salexigens</name>
    <dbReference type="NCBI Taxonomy" id="1925763"/>
    <lineage>
        <taxon>Bacteria</taxon>
        <taxon>Pseudomonadati</taxon>
        <taxon>Pseudomonadota</taxon>
        <taxon>Gammaproteobacteria</taxon>
        <taxon>Pseudomonadales</taxon>
        <taxon>Marinobacteraceae</taxon>
        <taxon>Marinobacter</taxon>
    </lineage>
</organism>
<keyword evidence="1" id="KW-0436">Ligase</keyword>
<proteinExistence type="predicted"/>
<sequence length="204" mass="23571">MFSDFLNSKTTYATELRDFYEWHKGVEYFGFWAIEVSGSDCLKKIRFHRDYLSERLHSGYLRQPHITLALEGLLKDSPSLKPSIRKSIRQLEASKLPAFPLQLASCNSFATCPYLEVIDPKGYLNTIRSCLNSDEQGQNPKAYTPHVTLGFYNEAYDTSRIAEELSGIQSQDVEFTVDEIVFAQYRTREIQGPYQVLHRIRLAR</sequence>
<dbReference type="GO" id="GO:0016874">
    <property type="term" value="F:ligase activity"/>
    <property type="evidence" value="ECO:0007669"/>
    <property type="project" value="UniProtKB-KW"/>
</dbReference>
<accession>A0ABS6A7K8</accession>
<name>A0ABS6A7K8_9GAMM</name>
<protein>
    <submittedName>
        <fullName evidence="1">2'-5' RNA ligase family protein</fullName>
    </submittedName>
</protein>
<dbReference type="RefSeq" id="WP_216007437.1">
    <property type="nucleotide sequence ID" value="NZ_JAHKPV010000006.1"/>
</dbReference>
<dbReference type="Proteomes" id="UP000753376">
    <property type="component" value="Unassembled WGS sequence"/>
</dbReference>
<keyword evidence="2" id="KW-1185">Reference proteome</keyword>
<evidence type="ECO:0000313" key="2">
    <source>
        <dbReference type="Proteomes" id="UP000753376"/>
    </source>
</evidence>
<comment type="caution">
    <text evidence="1">The sequence shown here is derived from an EMBL/GenBank/DDBJ whole genome shotgun (WGS) entry which is preliminary data.</text>
</comment>
<dbReference type="Pfam" id="PF13563">
    <property type="entry name" value="2_5_RNA_ligase2"/>
    <property type="match status" value="1"/>
</dbReference>
<reference evidence="1 2" key="1">
    <citation type="submission" date="2021-05" db="EMBL/GenBank/DDBJ databases">
        <title>Draft genomes of bacteria isolated from model marine particles.</title>
        <authorList>
            <person name="Datta M.S."/>
            <person name="Schwartzman J.A."/>
            <person name="Enke T.N."/>
            <person name="Saavedra J."/>
            <person name="Cermak N."/>
            <person name="Cordero O.X."/>
        </authorList>
    </citation>
    <scope>NUCLEOTIDE SEQUENCE [LARGE SCALE GENOMIC DNA]</scope>
    <source>
        <strain evidence="1 2">D2M19</strain>
    </source>
</reference>
<dbReference type="EMBL" id="JAHKPV010000006">
    <property type="protein sequence ID" value="MBU2873545.1"/>
    <property type="molecule type" value="Genomic_DNA"/>
</dbReference>
<gene>
    <name evidence="1" type="ORF">KO508_05925</name>
</gene>
<evidence type="ECO:0000313" key="1">
    <source>
        <dbReference type="EMBL" id="MBU2873545.1"/>
    </source>
</evidence>